<dbReference type="PANTHER" id="PTHR30055">
    <property type="entry name" value="HTH-TYPE TRANSCRIPTIONAL REGULATOR RUTR"/>
    <property type="match status" value="1"/>
</dbReference>
<evidence type="ECO:0000313" key="5">
    <source>
        <dbReference type="EMBL" id="CAB4799744.1"/>
    </source>
</evidence>
<protein>
    <submittedName>
        <fullName evidence="5">Unannotated protein</fullName>
    </submittedName>
</protein>
<name>A0A6J6XW10_9ZZZZ</name>
<evidence type="ECO:0000256" key="2">
    <source>
        <dbReference type="ARBA" id="ARBA00023125"/>
    </source>
</evidence>
<organism evidence="5">
    <name type="scientific">freshwater metagenome</name>
    <dbReference type="NCBI Taxonomy" id="449393"/>
    <lineage>
        <taxon>unclassified sequences</taxon>
        <taxon>metagenomes</taxon>
        <taxon>ecological metagenomes</taxon>
    </lineage>
</organism>
<dbReference type="InterPro" id="IPR001647">
    <property type="entry name" value="HTH_TetR"/>
</dbReference>
<evidence type="ECO:0000256" key="1">
    <source>
        <dbReference type="ARBA" id="ARBA00023015"/>
    </source>
</evidence>
<reference evidence="5" key="1">
    <citation type="submission" date="2020-05" db="EMBL/GenBank/DDBJ databases">
        <authorList>
            <person name="Chiriac C."/>
            <person name="Salcher M."/>
            <person name="Ghai R."/>
            <person name="Kavagutti S V."/>
        </authorList>
    </citation>
    <scope>NUCLEOTIDE SEQUENCE</scope>
</reference>
<dbReference type="InterPro" id="IPR009057">
    <property type="entry name" value="Homeodomain-like_sf"/>
</dbReference>
<dbReference type="AlphaFoldDB" id="A0A6J6XW10"/>
<keyword evidence="3" id="KW-0804">Transcription</keyword>
<keyword evidence="2" id="KW-0238">DNA-binding</keyword>
<gene>
    <name evidence="5" type="ORF">UFOPK3001_00879</name>
    <name evidence="6" type="ORF">UFOPK3954_00324</name>
</gene>
<proteinExistence type="predicted"/>
<dbReference type="Pfam" id="PF00440">
    <property type="entry name" value="TetR_N"/>
    <property type="match status" value="1"/>
</dbReference>
<feature type="domain" description="HTH tetR-type" evidence="4">
    <location>
        <begin position="9"/>
        <end position="69"/>
    </location>
</feature>
<dbReference type="InterPro" id="IPR050109">
    <property type="entry name" value="HTH-type_TetR-like_transc_reg"/>
</dbReference>
<dbReference type="EMBL" id="CAFAAJ010000044">
    <property type="protein sequence ID" value="CAB4799744.1"/>
    <property type="molecule type" value="Genomic_DNA"/>
</dbReference>
<dbReference type="EMBL" id="CAFBON010000020">
    <property type="protein sequence ID" value="CAB4977425.1"/>
    <property type="molecule type" value="Genomic_DNA"/>
</dbReference>
<dbReference type="GO" id="GO:0000976">
    <property type="term" value="F:transcription cis-regulatory region binding"/>
    <property type="evidence" value="ECO:0007669"/>
    <property type="project" value="TreeGrafter"/>
</dbReference>
<dbReference type="PROSITE" id="PS50977">
    <property type="entry name" value="HTH_TETR_2"/>
    <property type="match status" value="1"/>
</dbReference>
<sequence length="209" mass="22124">MSSRGRPPLRSNETILDAALASFASIGYAATSVRALNAQLGLSHETITQRFGSKAELLRAAVGHGVRQFVAELDAEVAAAMPTTDLEMLRAIVHGFITAASHHPNLGQLLHRSELSDADRTHLATEAGLSGRIVELSALLGRLHDAAVIRKTTVRELWFLMESAVAPIHHGGLAAMFDPVDGPFDPVGHLERSVSTIMSALAPGRSGSA</sequence>
<dbReference type="GO" id="GO:0003700">
    <property type="term" value="F:DNA-binding transcription factor activity"/>
    <property type="evidence" value="ECO:0007669"/>
    <property type="project" value="TreeGrafter"/>
</dbReference>
<dbReference type="PANTHER" id="PTHR30055:SF234">
    <property type="entry name" value="HTH-TYPE TRANSCRIPTIONAL REGULATOR BETI"/>
    <property type="match status" value="1"/>
</dbReference>
<evidence type="ECO:0000256" key="3">
    <source>
        <dbReference type="ARBA" id="ARBA00023163"/>
    </source>
</evidence>
<dbReference type="SUPFAM" id="SSF46689">
    <property type="entry name" value="Homeodomain-like"/>
    <property type="match status" value="1"/>
</dbReference>
<accession>A0A6J6XW10</accession>
<evidence type="ECO:0000259" key="4">
    <source>
        <dbReference type="PROSITE" id="PS50977"/>
    </source>
</evidence>
<keyword evidence="1" id="KW-0805">Transcription regulation</keyword>
<evidence type="ECO:0000313" key="6">
    <source>
        <dbReference type="EMBL" id="CAB4977425.1"/>
    </source>
</evidence>
<dbReference type="Gene3D" id="1.10.357.10">
    <property type="entry name" value="Tetracycline Repressor, domain 2"/>
    <property type="match status" value="1"/>
</dbReference>